<dbReference type="PROSITE" id="PS50878">
    <property type="entry name" value="RT_POL"/>
    <property type="match status" value="1"/>
</dbReference>
<evidence type="ECO:0000313" key="3">
    <source>
        <dbReference type="EMBL" id="KAG5674196.1"/>
    </source>
</evidence>
<dbReference type="OrthoDB" id="7742606at2759"/>
<dbReference type="EMBL" id="JADBJN010000003">
    <property type="protein sequence ID" value="KAG5674196.1"/>
    <property type="molecule type" value="Genomic_DNA"/>
</dbReference>
<dbReference type="SUPFAM" id="SSF56672">
    <property type="entry name" value="DNA/RNA polymerases"/>
    <property type="match status" value="1"/>
</dbReference>
<proteinExistence type="predicted"/>
<dbReference type="InterPro" id="IPR043502">
    <property type="entry name" value="DNA/RNA_pol_sf"/>
</dbReference>
<organism evidence="3 4">
    <name type="scientific">Polypedilum vanderplanki</name>
    <name type="common">Sleeping chironomid midge</name>
    <dbReference type="NCBI Taxonomy" id="319348"/>
    <lineage>
        <taxon>Eukaryota</taxon>
        <taxon>Metazoa</taxon>
        <taxon>Ecdysozoa</taxon>
        <taxon>Arthropoda</taxon>
        <taxon>Hexapoda</taxon>
        <taxon>Insecta</taxon>
        <taxon>Pterygota</taxon>
        <taxon>Neoptera</taxon>
        <taxon>Endopterygota</taxon>
        <taxon>Diptera</taxon>
        <taxon>Nematocera</taxon>
        <taxon>Chironomoidea</taxon>
        <taxon>Chironomidae</taxon>
        <taxon>Chironominae</taxon>
        <taxon>Polypedilum</taxon>
        <taxon>Polypedilum</taxon>
    </lineage>
</organism>
<dbReference type="InterPro" id="IPR000477">
    <property type="entry name" value="RT_dom"/>
</dbReference>
<dbReference type="PANTHER" id="PTHR33332">
    <property type="entry name" value="REVERSE TRANSCRIPTASE DOMAIN-CONTAINING PROTEIN"/>
    <property type="match status" value="1"/>
</dbReference>
<reference evidence="3" key="1">
    <citation type="submission" date="2021-03" db="EMBL/GenBank/DDBJ databases">
        <title>Chromosome level genome of the anhydrobiotic midge Polypedilum vanderplanki.</title>
        <authorList>
            <person name="Yoshida Y."/>
            <person name="Kikawada T."/>
            <person name="Gusev O."/>
        </authorList>
    </citation>
    <scope>NUCLEOTIDE SEQUENCE</scope>
    <source>
        <strain evidence="3">NIAS01</strain>
        <tissue evidence="3">Whole body or cell culture</tissue>
    </source>
</reference>
<protein>
    <recommendedName>
        <fullName evidence="2">Reverse transcriptase domain-containing protein</fullName>
    </recommendedName>
</protein>
<dbReference type="Proteomes" id="UP001107558">
    <property type="component" value="Chromosome 3"/>
</dbReference>
<dbReference type="AlphaFoldDB" id="A0A9J6BWC7"/>
<gene>
    <name evidence="3" type="ORF">PVAND_004178</name>
</gene>
<keyword evidence="1" id="KW-0472">Membrane</keyword>
<dbReference type="Pfam" id="PF00078">
    <property type="entry name" value="RVT_1"/>
    <property type="match status" value="1"/>
</dbReference>
<evidence type="ECO:0000259" key="2">
    <source>
        <dbReference type="PROSITE" id="PS50878"/>
    </source>
</evidence>
<accession>A0A9J6BWC7</accession>
<keyword evidence="1" id="KW-0812">Transmembrane</keyword>
<dbReference type="GO" id="GO:0071897">
    <property type="term" value="P:DNA biosynthetic process"/>
    <property type="evidence" value="ECO:0007669"/>
    <property type="project" value="UniProtKB-ARBA"/>
</dbReference>
<keyword evidence="1" id="KW-1133">Transmembrane helix</keyword>
<feature type="domain" description="Reverse transcriptase" evidence="2">
    <location>
        <begin position="1"/>
        <end position="170"/>
    </location>
</feature>
<feature type="transmembrane region" description="Helical" evidence="1">
    <location>
        <begin position="258"/>
        <end position="280"/>
    </location>
</feature>
<keyword evidence="4" id="KW-1185">Reference proteome</keyword>
<comment type="caution">
    <text evidence="3">The sequence shown here is derived from an EMBL/GenBank/DDBJ whole genome shotgun (WGS) entry which is preliminary data.</text>
</comment>
<evidence type="ECO:0000313" key="4">
    <source>
        <dbReference type="Proteomes" id="UP001107558"/>
    </source>
</evidence>
<name>A0A9J6BWC7_POLVA</name>
<sequence length="363" mass="41965">MILIDIKAALDSIEHHLLCSKLEKIGIRRKALDVIESYLRGRRQAVYYGNVISKTKEVVRGVPQGSCLDPILFNLMIHDIQYLKIDATYSCFADDLVIVFRHENEENLLESIKEGIAQIQDYYTKNGLEINMQKSEYIIFNNKHPSTVIHFLDDINMKHETKVKYLGAVLDNKLNMSHHTMHIKDKIEGSLNALRLIRSKSTSLLLTFYFSFIHSHLQGNAFLLIRASTENVKELQILQNSALKIVYKLDRLHSTIDIYKNVATGILPIVGLIYLSILIMTKNAIISNRLGNINLPSIELWKERRSEGMAKIPTAKKNILRNDMICIGPKLYNQMPKSIRDIEDLNRFKRMVKLFFLEKLTYY</sequence>
<evidence type="ECO:0000256" key="1">
    <source>
        <dbReference type="SAM" id="Phobius"/>
    </source>
</evidence>